<dbReference type="Pfam" id="PF13474">
    <property type="entry name" value="SnoaL_3"/>
    <property type="match status" value="1"/>
</dbReference>
<evidence type="ECO:0000256" key="1">
    <source>
        <dbReference type="SAM" id="MobiDB-lite"/>
    </source>
</evidence>
<dbReference type="Gene3D" id="1.20.1280.50">
    <property type="match status" value="1"/>
</dbReference>
<feature type="compositionally biased region" description="Low complexity" evidence="1">
    <location>
        <begin position="136"/>
        <end position="145"/>
    </location>
</feature>
<evidence type="ECO:0000259" key="3">
    <source>
        <dbReference type="Pfam" id="PF13474"/>
    </source>
</evidence>
<dbReference type="SUPFAM" id="SSF81383">
    <property type="entry name" value="F-box domain"/>
    <property type="match status" value="1"/>
</dbReference>
<dbReference type="InterPro" id="IPR036047">
    <property type="entry name" value="F-box-like_dom_sf"/>
</dbReference>
<dbReference type="EMBL" id="BFEA01000683">
    <property type="protein sequence ID" value="GBG88601.1"/>
    <property type="molecule type" value="Genomic_DNA"/>
</dbReference>
<feature type="compositionally biased region" description="Polar residues" evidence="1">
    <location>
        <begin position="113"/>
        <end position="123"/>
    </location>
</feature>
<dbReference type="Pfam" id="PF12937">
    <property type="entry name" value="F-box-like"/>
    <property type="match status" value="1"/>
</dbReference>
<dbReference type="PANTHER" id="PTHR47124:SF1">
    <property type="entry name" value="F-BOX PROTEIN SKIP8"/>
    <property type="match status" value="1"/>
</dbReference>
<dbReference type="InterPro" id="IPR044260">
    <property type="entry name" value="SKIP8-like"/>
</dbReference>
<protein>
    <submittedName>
        <fullName evidence="4">Uncharacterized protein</fullName>
    </submittedName>
</protein>
<dbReference type="AlphaFoldDB" id="A0A388M222"/>
<dbReference type="Gene3D" id="3.10.450.50">
    <property type="match status" value="1"/>
</dbReference>
<sequence length="367" mass="39911">MDWIGLLDSVCMCSDFLPTVSDEGDERHVAQRGGLLLTVLWTLIAVASVTFAIRSTSWNRKGGMTEKHYENGSAEGEAGGKVGDVVVDKGGGGGGGGGGGEGEDGGGLGVSCRSASQEATTSRLHAAAGTGGSGTAVGSAAAATGRQSQSQNGNDPRGSQLGKHRHVSMMEQLVPEITYYALSYLDYKSLCSVSMTNSSMRRAANDDNAWKALYHKDFTLEQDKITPFAGWKAHYALTKAVIEANEAFYNYFRAKSVRGMARIWLDADYVKCIHNGGQLVSGYSAVIERWRTVFSWTERFDFVLRDVRPRVMGDVAWVTLKKFVNGSVHPILATNCFELHNKKWYIVHHHSSPQLDDRPMEEGFLIG</sequence>
<dbReference type="Gramene" id="GBG88601">
    <property type="protein sequence ID" value="GBG88601"/>
    <property type="gene ID" value="CBR_g48131"/>
</dbReference>
<dbReference type="InterPro" id="IPR001810">
    <property type="entry name" value="F-box_dom"/>
</dbReference>
<feature type="domain" description="F-box" evidence="2">
    <location>
        <begin position="175"/>
        <end position="215"/>
    </location>
</feature>
<reference evidence="4 5" key="1">
    <citation type="journal article" date="2018" name="Cell">
        <title>The Chara Genome: Secondary Complexity and Implications for Plant Terrestrialization.</title>
        <authorList>
            <person name="Nishiyama T."/>
            <person name="Sakayama H."/>
            <person name="Vries J.D."/>
            <person name="Buschmann H."/>
            <person name="Saint-Marcoux D."/>
            <person name="Ullrich K.K."/>
            <person name="Haas F.B."/>
            <person name="Vanderstraeten L."/>
            <person name="Becker D."/>
            <person name="Lang D."/>
            <person name="Vosolsobe S."/>
            <person name="Rombauts S."/>
            <person name="Wilhelmsson P.K.I."/>
            <person name="Janitza P."/>
            <person name="Kern R."/>
            <person name="Heyl A."/>
            <person name="Rumpler F."/>
            <person name="Villalobos L.I.A.C."/>
            <person name="Clay J.M."/>
            <person name="Skokan R."/>
            <person name="Toyoda A."/>
            <person name="Suzuki Y."/>
            <person name="Kagoshima H."/>
            <person name="Schijlen E."/>
            <person name="Tajeshwar N."/>
            <person name="Catarino B."/>
            <person name="Hetherington A.J."/>
            <person name="Saltykova A."/>
            <person name="Bonnot C."/>
            <person name="Breuninger H."/>
            <person name="Symeonidi A."/>
            <person name="Radhakrishnan G.V."/>
            <person name="Van Nieuwerburgh F."/>
            <person name="Deforce D."/>
            <person name="Chang C."/>
            <person name="Karol K.G."/>
            <person name="Hedrich R."/>
            <person name="Ulvskov P."/>
            <person name="Glockner G."/>
            <person name="Delwiche C.F."/>
            <person name="Petrasek J."/>
            <person name="Van de Peer Y."/>
            <person name="Friml J."/>
            <person name="Beilby M."/>
            <person name="Dolan L."/>
            <person name="Kohara Y."/>
            <person name="Sugano S."/>
            <person name="Fujiyama A."/>
            <person name="Delaux P.-M."/>
            <person name="Quint M."/>
            <person name="TheiBen G."/>
            <person name="Hagemann M."/>
            <person name="Harholt J."/>
            <person name="Dunand C."/>
            <person name="Zachgo S."/>
            <person name="Langdale J."/>
            <person name="Maumus F."/>
            <person name="Straeten D.V.D."/>
            <person name="Gould S.B."/>
            <person name="Rensing S.A."/>
        </authorList>
    </citation>
    <scope>NUCLEOTIDE SEQUENCE [LARGE SCALE GENOMIC DNA]</scope>
    <source>
        <strain evidence="4 5">S276</strain>
    </source>
</reference>
<evidence type="ECO:0000313" key="4">
    <source>
        <dbReference type="EMBL" id="GBG88601.1"/>
    </source>
</evidence>
<organism evidence="4 5">
    <name type="scientific">Chara braunii</name>
    <name type="common">Braun's stonewort</name>
    <dbReference type="NCBI Taxonomy" id="69332"/>
    <lineage>
        <taxon>Eukaryota</taxon>
        <taxon>Viridiplantae</taxon>
        <taxon>Streptophyta</taxon>
        <taxon>Charophyceae</taxon>
        <taxon>Charales</taxon>
        <taxon>Characeae</taxon>
        <taxon>Chara</taxon>
    </lineage>
</organism>
<keyword evidence="5" id="KW-1185">Reference proteome</keyword>
<feature type="compositionally biased region" description="Gly residues" evidence="1">
    <location>
        <begin position="89"/>
        <end position="109"/>
    </location>
</feature>
<dbReference type="CDD" id="cd22117">
    <property type="entry name" value="F-box_FBXL4"/>
    <property type="match status" value="1"/>
</dbReference>
<feature type="region of interest" description="Disordered" evidence="1">
    <location>
        <begin position="62"/>
        <end position="162"/>
    </location>
</feature>
<dbReference type="InterPro" id="IPR037401">
    <property type="entry name" value="SnoaL-like"/>
</dbReference>
<proteinExistence type="predicted"/>
<evidence type="ECO:0000259" key="2">
    <source>
        <dbReference type="Pfam" id="PF12937"/>
    </source>
</evidence>
<dbReference type="PANTHER" id="PTHR47124">
    <property type="entry name" value="F-BOX PROTEIN SKIP8"/>
    <property type="match status" value="1"/>
</dbReference>
<feature type="domain" description="SnoaL-like" evidence="3">
    <location>
        <begin position="241"/>
        <end position="353"/>
    </location>
</feature>
<dbReference type="Proteomes" id="UP000265515">
    <property type="component" value="Unassembled WGS sequence"/>
</dbReference>
<gene>
    <name evidence="4" type="ORF">CBR_g48131</name>
</gene>
<dbReference type="InterPro" id="IPR032710">
    <property type="entry name" value="NTF2-like_dom_sf"/>
</dbReference>
<dbReference type="OrthoDB" id="1901658at2759"/>
<comment type="caution">
    <text evidence="4">The sequence shown here is derived from an EMBL/GenBank/DDBJ whole genome shotgun (WGS) entry which is preliminary data.</text>
</comment>
<dbReference type="SUPFAM" id="SSF54427">
    <property type="entry name" value="NTF2-like"/>
    <property type="match status" value="1"/>
</dbReference>
<accession>A0A388M222</accession>
<evidence type="ECO:0000313" key="5">
    <source>
        <dbReference type="Proteomes" id="UP000265515"/>
    </source>
</evidence>
<name>A0A388M222_CHABU</name>